<dbReference type="EMBL" id="JABBWE010000110">
    <property type="protein sequence ID" value="KAG1785481.1"/>
    <property type="molecule type" value="Genomic_DNA"/>
</dbReference>
<organism evidence="1 2">
    <name type="scientific">Suillus plorans</name>
    <dbReference type="NCBI Taxonomy" id="116603"/>
    <lineage>
        <taxon>Eukaryota</taxon>
        <taxon>Fungi</taxon>
        <taxon>Dikarya</taxon>
        <taxon>Basidiomycota</taxon>
        <taxon>Agaricomycotina</taxon>
        <taxon>Agaricomycetes</taxon>
        <taxon>Agaricomycetidae</taxon>
        <taxon>Boletales</taxon>
        <taxon>Suillineae</taxon>
        <taxon>Suillaceae</taxon>
        <taxon>Suillus</taxon>
    </lineage>
</organism>
<evidence type="ECO:0000313" key="1">
    <source>
        <dbReference type="EMBL" id="KAG1785481.1"/>
    </source>
</evidence>
<keyword evidence="2" id="KW-1185">Reference proteome</keyword>
<dbReference type="Proteomes" id="UP000719766">
    <property type="component" value="Unassembled WGS sequence"/>
</dbReference>
<name>A0A9P7AAT3_9AGAM</name>
<dbReference type="GeneID" id="64594669"/>
<evidence type="ECO:0000313" key="2">
    <source>
        <dbReference type="Proteomes" id="UP000719766"/>
    </source>
</evidence>
<accession>A0A9P7AAT3</accession>
<reference evidence="1" key="1">
    <citation type="journal article" date="2020" name="New Phytol.">
        <title>Comparative genomics reveals dynamic genome evolution in host specialist ectomycorrhizal fungi.</title>
        <authorList>
            <person name="Lofgren L.A."/>
            <person name="Nguyen N.H."/>
            <person name="Vilgalys R."/>
            <person name="Ruytinx J."/>
            <person name="Liao H.L."/>
            <person name="Branco S."/>
            <person name="Kuo A."/>
            <person name="LaButti K."/>
            <person name="Lipzen A."/>
            <person name="Andreopoulos W."/>
            <person name="Pangilinan J."/>
            <person name="Riley R."/>
            <person name="Hundley H."/>
            <person name="Na H."/>
            <person name="Barry K."/>
            <person name="Grigoriev I.V."/>
            <person name="Stajich J.E."/>
            <person name="Kennedy P.G."/>
        </authorList>
    </citation>
    <scope>NUCLEOTIDE SEQUENCE</scope>
    <source>
        <strain evidence="1">S12</strain>
    </source>
</reference>
<dbReference type="OrthoDB" id="2666141at2759"/>
<gene>
    <name evidence="1" type="ORF">HD556DRAFT_1314254</name>
</gene>
<sequence length="535" mass="59081">MSYESTISAAWPNGIRACYAHKTHPGCLLLARNKQSKVTGSYKYTDRQPKIFGQVAVYRMESLHYLDRLGQFNSSDYSGLMAPITLYGGNGAASFKGSRYRSSQAAQFLAMIPPTSHQWQVSHGVDEQFETPESTNYGGSPEMTLGDSDFEDDHSHGIMESAYFDTSTAHALNNSDWQQSWWWTSLMESPPPQADQDDDFSSMALAPPNYAHFYRETRQSQPTPYSQASESGGFDWDAEIAAAELYYNQAGFFDAPAATSGGHFAHDPEMPQASGSSQRAGREMNSCLSTTRFDPPPRSNRYMPYPIPARFLRPPAIPIPTDQGDMSEGSSHSLMSTVPFSTSITLPQLVTVIPQAIPPPVVPQTLLLPVVPQVLPPPVAPQILPPPAVPPVAPPAPTDIIFGPEAVTRVQSLAREHMKTWIVESSFLMTLRASATLARQSLNQTVLTYNNPDITEWSRGSKAQAQIAIMANTVKNLRDSIKSLVRIHVVLAYKLHKVLALQTQTEIGIIIQNLLQYHNFLYGEINVAQETYEPC</sequence>
<comment type="caution">
    <text evidence="1">The sequence shown here is derived from an EMBL/GenBank/DDBJ whole genome shotgun (WGS) entry which is preliminary data.</text>
</comment>
<dbReference type="RefSeq" id="XP_041152964.1">
    <property type="nucleotide sequence ID" value="XM_041300905.1"/>
</dbReference>
<protein>
    <submittedName>
        <fullName evidence="1">Uncharacterized protein</fullName>
    </submittedName>
</protein>
<dbReference type="AlphaFoldDB" id="A0A9P7AAT3"/>
<proteinExistence type="predicted"/>